<evidence type="ECO:0000256" key="6">
    <source>
        <dbReference type="SAM" id="Phobius"/>
    </source>
</evidence>
<feature type="transmembrane region" description="Helical" evidence="6">
    <location>
        <begin position="245"/>
        <end position="265"/>
    </location>
</feature>
<feature type="transmembrane region" description="Helical" evidence="6">
    <location>
        <begin position="455"/>
        <end position="476"/>
    </location>
</feature>
<feature type="transmembrane region" description="Helical" evidence="6">
    <location>
        <begin position="168"/>
        <end position="190"/>
    </location>
</feature>
<sequence length="501" mass="54335">VTEFSGLLTVAIFLPIAGAMVIALFLNGTIARGFALVTTLVELLLTSYIFLLFDKEKGGYQLIDKFEGWIPLDTFRVDYFLAIDGLSAPLVLLTGILGIVAVFASWNVSQRMKEHFMWLLVLQGAVIGVFTALDFFLFFLFWELELIPMFFLISIWGTGRKEYSAMKFVIFTILGSAFMLVGILSLYFSTGTFDMTLLPDKIAAANLIMPASVLFFLTIIGFAIKLPVFPFHTWLPDAHTDAPTAASVMLAGVLLKMGGYGMFRISAAMFPEQLIDYSWLLATLGVINILYGAAITIRQTDLKRLIAYSSVSHMGFVLLGISAVKGGTAELAMNGAALQMFTHGTITALLFLTVGFIYEKAHTRHIPDLGGLAGRMPFLAASLLVAGLASLGLPGTSGFVAEITIFLGSFPAWHWFAALAAVGVVLTAGYILWMIQRVMFGPRPAHHNTLTDASIPEMIPIAILVVSIFVVGIYPATISDVFNTGLNPIVGELTGYVMGGK</sequence>
<feature type="transmembrane region" description="Helical" evidence="6">
    <location>
        <begin position="79"/>
        <end position="104"/>
    </location>
</feature>
<organism evidence="8">
    <name type="scientific">marine metagenome</name>
    <dbReference type="NCBI Taxonomy" id="408172"/>
    <lineage>
        <taxon>unclassified sequences</taxon>
        <taxon>metagenomes</taxon>
        <taxon>ecological metagenomes</taxon>
    </lineage>
</organism>
<feature type="transmembrane region" description="Helical" evidence="6">
    <location>
        <begin position="277"/>
        <end position="298"/>
    </location>
</feature>
<dbReference type="PRINTS" id="PR01437">
    <property type="entry name" value="NUOXDRDTASE4"/>
</dbReference>
<gene>
    <name evidence="8" type="ORF">METZ01_LOCUS135537</name>
</gene>
<evidence type="ECO:0000256" key="2">
    <source>
        <dbReference type="ARBA" id="ARBA00009025"/>
    </source>
</evidence>
<dbReference type="GO" id="GO:0048039">
    <property type="term" value="F:ubiquinone binding"/>
    <property type="evidence" value="ECO:0007669"/>
    <property type="project" value="TreeGrafter"/>
</dbReference>
<evidence type="ECO:0000256" key="1">
    <source>
        <dbReference type="ARBA" id="ARBA00004141"/>
    </source>
</evidence>
<proteinExistence type="inferred from homology"/>
<feature type="transmembrane region" description="Helical" evidence="6">
    <location>
        <begin position="202"/>
        <end position="224"/>
    </location>
</feature>
<evidence type="ECO:0000256" key="4">
    <source>
        <dbReference type="ARBA" id="ARBA00022989"/>
    </source>
</evidence>
<dbReference type="NCBIfam" id="TIGR01972">
    <property type="entry name" value="NDH_I_M"/>
    <property type="match status" value="1"/>
</dbReference>
<dbReference type="GO" id="GO:0015990">
    <property type="term" value="P:electron transport coupled proton transport"/>
    <property type="evidence" value="ECO:0007669"/>
    <property type="project" value="TreeGrafter"/>
</dbReference>
<dbReference type="InterPro" id="IPR010227">
    <property type="entry name" value="NADH_Q_OxRdtase_chainM/4"/>
</dbReference>
<keyword evidence="3 6" id="KW-0812">Transmembrane</keyword>
<evidence type="ECO:0000313" key="8">
    <source>
        <dbReference type="EMBL" id="SVA82683.1"/>
    </source>
</evidence>
<feature type="transmembrane region" description="Helical" evidence="6">
    <location>
        <begin position="116"/>
        <end position="133"/>
    </location>
</feature>
<feature type="transmembrane region" description="Helical" evidence="6">
    <location>
        <begin position="33"/>
        <end position="53"/>
    </location>
</feature>
<dbReference type="EMBL" id="UINC01019518">
    <property type="protein sequence ID" value="SVA82683.1"/>
    <property type="molecule type" value="Genomic_DNA"/>
</dbReference>
<feature type="transmembrane region" description="Helical" evidence="6">
    <location>
        <begin position="6"/>
        <end position="26"/>
    </location>
</feature>
<feature type="transmembrane region" description="Helical" evidence="6">
    <location>
        <begin position="378"/>
        <end position="401"/>
    </location>
</feature>
<dbReference type="PANTHER" id="PTHR43507:SF4">
    <property type="entry name" value="PROTON-TRANSLOCATING NADH-QUINONE OXIDOREDUCTASE, CHAIN M"/>
    <property type="match status" value="1"/>
</dbReference>
<dbReference type="GO" id="GO:0008137">
    <property type="term" value="F:NADH dehydrogenase (ubiquinone) activity"/>
    <property type="evidence" value="ECO:0007669"/>
    <property type="project" value="InterPro"/>
</dbReference>
<dbReference type="AlphaFoldDB" id="A0A381Z1J4"/>
<protein>
    <recommendedName>
        <fullName evidence="7">NADH:quinone oxidoreductase/Mrp antiporter transmembrane domain-containing protein</fullName>
    </recommendedName>
</protein>
<comment type="subcellular location">
    <subcellularLocation>
        <location evidence="1">Membrane</location>
        <topology evidence="1">Multi-pass membrane protein</topology>
    </subcellularLocation>
</comment>
<keyword evidence="4 6" id="KW-1133">Transmembrane helix</keyword>
<feature type="domain" description="NADH:quinone oxidoreductase/Mrp antiporter transmembrane" evidence="7">
    <location>
        <begin position="132"/>
        <end position="427"/>
    </location>
</feature>
<name>A0A381Z1J4_9ZZZZ</name>
<accession>A0A381Z1J4</accession>
<dbReference type="Pfam" id="PF00361">
    <property type="entry name" value="Proton_antipo_M"/>
    <property type="match status" value="1"/>
</dbReference>
<keyword evidence="5 6" id="KW-0472">Membrane</keyword>
<dbReference type="InterPro" id="IPR003918">
    <property type="entry name" value="NADH_UbQ_OxRdtase"/>
</dbReference>
<reference evidence="8" key="1">
    <citation type="submission" date="2018-05" db="EMBL/GenBank/DDBJ databases">
        <authorList>
            <person name="Lanie J.A."/>
            <person name="Ng W.-L."/>
            <person name="Kazmierczak K.M."/>
            <person name="Andrzejewski T.M."/>
            <person name="Davidsen T.M."/>
            <person name="Wayne K.J."/>
            <person name="Tettelin H."/>
            <person name="Glass J.I."/>
            <person name="Rusch D."/>
            <person name="Podicherti R."/>
            <person name="Tsui H.-C.T."/>
            <person name="Winkler M.E."/>
        </authorList>
    </citation>
    <scope>NUCLEOTIDE SEQUENCE</scope>
</reference>
<evidence type="ECO:0000259" key="7">
    <source>
        <dbReference type="Pfam" id="PF00361"/>
    </source>
</evidence>
<feature type="non-terminal residue" evidence="8">
    <location>
        <position position="1"/>
    </location>
</feature>
<dbReference type="PANTHER" id="PTHR43507">
    <property type="entry name" value="NADH-UBIQUINONE OXIDOREDUCTASE CHAIN 4"/>
    <property type="match status" value="1"/>
</dbReference>
<dbReference type="GO" id="GO:0042773">
    <property type="term" value="P:ATP synthesis coupled electron transport"/>
    <property type="evidence" value="ECO:0007669"/>
    <property type="project" value="InterPro"/>
</dbReference>
<feature type="transmembrane region" description="Helical" evidence="6">
    <location>
        <begin position="336"/>
        <end position="358"/>
    </location>
</feature>
<dbReference type="InterPro" id="IPR001750">
    <property type="entry name" value="ND/Mrp_TM"/>
</dbReference>
<comment type="similarity">
    <text evidence="2">Belongs to the complex I subunit 4 family.</text>
</comment>
<evidence type="ECO:0000256" key="3">
    <source>
        <dbReference type="ARBA" id="ARBA00022692"/>
    </source>
</evidence>
<dbReference type="GO" id="GO:0003954">
    <property type="term" value="F:NADH dehydrogenase activity"/>
    <property type="evidence" value="ECO:0007669"/>
    <property type="project" value="TreeGrafter"/>
</dbReference>
<dbReference type="GO" id="GO:0016020">
    <property type="term" value="C:membrane"/>
    <property type="evidence" value="ECO:0007669"/>
    <property type="project" value="UniProtKB-SubCell"/>
</dbReference>
<feature type="transmembrane region" description="Helical" evidence="6">
    <location>
        <begin position="413"/>
        <end position="435"/>
    </location>
</feature>
<evidence type="ECO:0000256" key="5">
    <source>
        <dbReference type="ARBA" id="ARBA00023136"/>
    </source>
</evidence>